<comment type="caution">
    <text evidence="2">The sequence shown here is derived from an EMBL/GenBank/DDBJ whole genome shotgun (WGS) entry which is preliminary data.</text>
</comment>
<feature type="region of interest" description="Disordered" evidence="1">
    <location>
        <begin position="230"/>
        <end position="391"/>
    </location>
</feature>
<evidence type="ECO:0000313" key="2">
    <source>
        <dbReference type="EMBL" id="CAL8102166.1"/>
    </source>
</evidence>
<reference evidence="2 3" key="1">
    <citation type="submission" date="2024-08" db="EMBL/GenBank/DDBJ databases">
        <authorList>
            <person name="Cucini C."/>
            <person name="Frati F."/>
        </authorList>
    </citation>
    <scope>NUCLEOTIDE SEQUENCE [LARGE SCALE GENOMIC DNA]</scope>
</reference>
<dbReference type="Proteomes" id="UP001642540">
    <property type="component" value="Unassembled WGS sequence"/>
</dbReference>
<protein>
    <submittedName>
        <fullName evidence="2">Uncharacterized protein</fullName>
    </submittedName>
</protein>
<name>A0ABP1QKA8_9HEXA</name>
<feature type="region of interest" description="Disordered" evidence="1">
    <location>
        <begin position="1"/>
        <end position="69"/>
    </location>
</feature>
<feature type="compositionally biased region" description="Polar residues" evidence="1">
    <location>
        <begin position="264"/>
        <end position="274"/>
    </location>
</feature>
<feature type="compositionally biased region" description="Polar residues" evidence="1">
    <location>
        <begin position="55"/>
        <end position="66"/>
    </location>
</feature>
<organism evidence="2 3">
    <name type="scientific">Orchesella dallaii</name>
    <dbReference type="NCBI Taxonomy" id="48710"/>
    <lineage>
        <taxon>Eukaryota</taxon>
        <taxon>Metazoa</taxon>
        <taxon>Ecdysozoa</taxon>
        <taxon>Arthropoda</taxon>
        <taxon>Hexapoda</taxon>
        <taxon>Collembola</taxon>
        <taxon>Entomobryomorpha</taxon>
        <taxon>Entomobryoidea</taxon>
        <taxon>Orchesellidae</taxon>
        <taxon>Orchesellinae</taxon>
        <taxon>Orchesella</taxon>
    </lineage>
</organism>
<evidence type="ECO:0000256" key="1">
    <source>
        <dbReference type="SAM" id="MobiDB-lite"/>
    </source>
</evidence>
<evidence type="ECO:0000313" key="3">
    <source>
        <dbReference type="Proteomes" id="UP001642540"/>
    </source>
</evidence>
<feature type="compositionally biased region" description="Basic and acidic residues" evidence="1">
    <location>
        <begin position="34"/>
        <end position="54"/>
    </location>
</feature>
<feature type="compositionally biased region" description="Polar residues" evidence="1">
    <location>
        <begin position="349"/>
        <end position="365"/>
    </location>
</feature>
<dbReference type="EMBL" id="CAXLJM020000033">
    <property type="protein sequence ID" value="CAL8102166.1"/>
    <property type="molecule type" value="Genomic_DNA"/>
</dbReference>
<sequence length="404" mass="44123">MSSSKKTSDGEARVEKETDERERSCRTSSNRSAPKRDNLLRTSSREDTSTDARDYSNSPRQLSANSLLRPLTQRISATALVPVPTFQRRHNTHRRVSIQNQPDVVNLQNSSASTRNSGYRGFRSTATSEFVVFSCVTNRPFSVHLTSQGISMNPSNSQPGFNMGRQQDVPNGNVPHDRRQTEPMGSQQLQRIQGDQAAPSISHHHGTSFNFYFVNSGNYGLNFSGNALPTPVQQQQAPPPAYQGYNGVGQPGMFGSNPFPAPRTENNSLMVNRGSSSSAYSSYHQHPFPSSGFQQGCAHPHHQQFAQGQTPLAIQQQGPSHYPSNTGGNLGPFRPIPNPDSVFSEHRAPNTSFNASRTLSQSSLGDGSLYGDENDHENASQHSQSSHCPAGGMFGPCSIHGFHK</sequence>
<gene>
    <name evidence="2" type="ORF">ODALV1_LOCUS11069</name>
</gene>
<accession>A0ABP1QKA8</accession>
<feature type="compositionally biased region" description="Basic and acidic residues" evidence="1">
    <location>
        <begin position="1"/>
        <end position="25"/>
    </location>
</feature>
<feature type="region of interest" description="Disordered" evidence="1">
    <location>
        <begin position="155"/>
        <end position="181"/>
    </location>
</feature>
<feature type="compositionally biased region" description="Polar residues" evidence="1">
    <location>
        <begin position="304"/>
        <end position="327"/>
    </location>
</feature>
<feature type="compositionally biased region" description="Polar residues" evidence="1">
    <location>
        <begin position="155"/>
        <end position="170"/>
    </location>
</feature>
<keyword evidence="3" id="KW-1185">Reference proteome</keyword>
<proteinExistence type="predicted"/>